<evidence type="ECO:0000313" key="2">
    <source>
        <dbReference type="Proteomes" id="UP000824120"/>
    </source>
</evidence>
<comment type="caution">
    <text evidence="1">The sequence shown here is derived from an EMBL/GenBank/DDBJ whole genome shotgun (WGS) entry which is preliminary data.</text>
</comment>
<evidence type="ECO:0000313" key="1">
    <source>
        <dbReference type="EMBL" id="KAG5609999.1"/>
    </source>
</evidence>
<proteinExistence type="predicted"/>
<organism evidence="1 2">
    <name type="scientific">Solanum commersonii</name>
    <name type="common">Commerson's wild potato</name>
    <name type="synonym">Commerson's nightshade</name>
    <dbReference type="NCBI Taxonomy" id="4109"/>
    <lineage>
        <taxon>Eukaryota</taxon>
        <taxon>Viridiplantae</taxon>
        <taxon>Streptophyta</taxon>
        <taxon>Embryophyta</taxon>
        <taxon>Tracheophyta</taxon>
        <taxon>Spermatophyta</taxon>
        <taxon>Magnoliopsida</taxon>
        <taxon>eudicotyledons</taxon>
        <taxon>Gunneridae</taxon>
        <taxon>Pentapetalae</taxon>
        <taxon>asterids</taxon>
        <taxon>lamiids</taxon>
        <taxon>Solanales</taxon>
        <taxon>Solanaceae</taxon>
        <taxon>Solanoideae</taxon>
        <taxon>Solaneae</taxon>
        <taxon>Solanum</taxon>
    </lineage>
</organism>
<dbReference type="Proteomes" id="UP000824120">
    <property type="component" value="Chromosome 4"/>
</dbReference>
<dbReference type="AlphaFoldDB" id="A0A9J5ZDI8"/>
<gene>
    <name evidence="1" type="ORF">H5410_021280</name>
</gene>
<name>A0A9J5ZDI8_SOLCO</name>
<dbReference type="EMBL" id="JACXVP010000004">
    <property type="protein sequence ID" value="KAG5609999.1"/>
    <property type="molecule type" value="Genomic_DNA"/>
</dbReference>
<keyword evidence="2" id="KW-1185">Reference proteome</keyword>
<sequence>MVHDAARTSILSKNWRYIWGKLPNLVLDKQFYMALAKKISKCRVHLFIYADIDRWMLYVTKNGVKKLKLNMTKDVHYTLY</sequence>
<reference evidence="1 2" key="1">
    <citation type="submission" date="2020-09" db="EMBL/GenBank/DDBJ databases">
        <title>De no assembly of potato wild relative species, Solanum commersonii.</title>
        <authorList>
            <person name="Cho K."/>
        </authorList>
    </citation>
    <scope>NUCLEOTIDE SEQUENCE [LARGE SCALE GENOMIC DNA]</scope>
    <source>
        <strain evidence="1">LZ3.2</strain>
        <tissue evidence="1">Leaf</tissue>
    </source>
</reference>
<protein>
    <submittedName>
        <fullName evidence="1">Uncharacterized protein</fullName>
    </submittedName>
</protein>
<dbReference type="PANTHER" id="PTHR31639">
    <property type="entry name" value="F-BOX PROTEIN-LIKE"/>
    <property type="match status" value="1"/>
</dbReference>
<dbReference type="PANTHER" id="PTHR31639:SF333">
    <property type="entry name" value="F-BOX DOMAIN, FBD DOMAIN, LEUCINE-RICH REPEAT DOMAIN, L DOMAIN-LIKE PROTEIN-RELATED"/>
    <property type="match status" value="1"/>
</dbReference>
<dbReference type="OrthoDB" id="1722980at2759"/>
<accession>A0A9J5ZDI8</accession>